<dbReference type="SUPFAM" id="SSF46785">
    <property type="entry name" value="Winged helix' DNA-binding domain"/>
    <property type="match status" value="1"/>
</dbReference>
<dbReference type="PANTHER" id="PTHR43252">
    <property type="entry name" value="TRANSCRIPTIONAL REGULATOR YQJI"/>
    <property type="match status" value="1"/>
</dbReference>
<keyword evidence="4" id="KW-1185">Reference proteome</keyword>
<comment type="caution">
    <text evidence="3">The sequence shown here is derived from an EMBL/GenBank/DDBJ whole genome shotgun (WGS) entry which is preliminary data.</text>
</comment>
<dbReference type="EMBL" id="WBOF01000001">
    <property type="protein sequence ID" value="MQS11993.1"/>
    <property type="molecule type" value="Genomic_DNA"/>
</dbReference>
<dbReference type="InterPro" id="IPR036388">
    <property type="entry name" value="WH-like_DNA-bd_sf"/>
</dbReference>
<gene>
    <name evidence="3" type="ORF">F7Q99_06710</name>
</gene>
<evidence type="ECO:0000313" key="3">
    <source>
        <dbReference type="EMBL" id="MQS11993.1"/>
    </source>
</evidence>
<dbReference type="InterPro" id="IPR005149">
    <property type="entry name" value="Tscrpt_reg_PadR_N"/>
</dbReference>
<evidence type="ECO:0000259" key="2">
    <source>
        <dbReference type="Pfam" id="PF03551"/>
    </source>
</evidence>
<dbReference type="Gene3D" id="1.10.10.10">
    <property type="entry name" value="Winged helix-like DNA-binding domain superfamily/Winged helix DNA-binding domain"/>
    <property type="match status" value="1"/>
</dbReference>
<dbReference type="CDD" id="cd00090">
    <property type="entry name" value="HTH_ARSR"/>
    <property type="match status" value="1"/>
</dbReference>
<feature type="region of interest" description="Disordered" evidence="1">
    <location>
        <begin position="1"/>
        <end position="28"/>
    </location>
</feature>
<dbReference type="PANTHER" id="PTHR43252:SF2">
    <property type="entry name" value="TRANSCRIPTION REGULATOR, PADR-LIKE FAMILY"/>
    <property type="match status" value="1"/>
</dbReference>
<feature type="domain" description="Transcription regulator PadR N-terminal" evidence="2">
    <location>
        <begin position="83"/>
        <end position="151"/>
    </location>
</feature>
<protein>
    <submittedName>
        <fullName evidence="3">Helix-turn-helix transcriptional regulator</fullName>
    </submittedName>
</protein>
<name>A0A6N7KQV8_9ACTN</name>
<organism evidence="3 4">
    <name type="scientific">Streptomyces kaniharaensis</name>
    <dbReference type="NCBI Taxonomy" id="212423"/>
    <lineage>
        <taxon>Bacteria</taxon>
        <taxon>Bacillati</taxon>
        <taxon>Actinomycetota</taxon>
        <taxon>Actinomycetes</taxon>
        <taxon>Kitasatosporales</taxon>
        <taxon>Streptomycetaceae</taxon>
        <taxon>Streptomyces</taxon>
    </lineage>
</organism>
<sequence>MRFRGEGPRGGRRRGPGPEFAGMPEGGFEARGAFGGFGPPFGGPGHPMGGPFGHGFGGRGGRRGGPHGRRGGRARRGDVRASLLALLKERPMHGYEMIAEITERTGGAWRPSPGSIYPNLQLLEEEGLIVAEEVGGKRLVSLTEAGRAQAEAGPAEPWAEAGREVDWEAVQEVGQALAAVDQAIRQVMATGTEAQRAKGLAVLNEARKKMYLILAEDD</sequence>
<dbReference type="InterPro" id="IPR036390">
    <property type="entry name" value="WH_DNA-bd_sf"/>
</dbReference>
<feature type="region of interest" description="Disordered" evidence="1">
    <location>
        <begin position="50"/>
        <end position="76"/>
    </location>
</feature>
<dbReference type="OrthoDB" id="1683430at2"/>
<evidence type="ECO:0000313" key="4">
    <source>
        <dbReference type="Proteomes" id="UP000450000"/>
    </source>
</evidence>
<dbReference type="AlphaFoldDB" id="A0A6N7KQV8"/>
<dbReference type="Pfam" id="PF03551">
    <property type="entry name" value="PadR"/>
    <property type="match status" value="1"/>
</dbReference>
<feature type="compositionally biased region" description="Gly residues" evidence="1">
    <location>
        <begin position="50"/>
        <end position="59"/>
    </location>
</feature>
<evidence type="ECO:0000256" key="1">
    <source>
        <dbReference type="SAM" id="MobiDB-lite"/>
    </source>
</evidence>
<reference evidence="3 4" key="1">
    <citation type="submission" date="2019-09" db="EMBL/GenBank/DDBJ databases">
        <title>Genome Sequences of Streptomyces kaniharaensis ATCC 21070.</title>
        <authorList>
            <person name="Zhu W."/>
            <person name="De Crecy-Lagard V."/>
            <person name="Richards N.G."/>
        </authorList>
    </citation>
    <scope>NUCLEOTIDE SEQUENCE [LARGE SCALE GENOMIC DNA]</scope>
    <source>
        <strain evidence="3 4">SF-557</strain>
    </source>
</reference>
<accession>A0A6N7KQV8</accession>
<feature type="compositionally biased region" description="Basic residues" evidence="1">
    <location>
        <begin position="60"/>
        <end position="74"/>
    </location>
</feature>
<dbReference type="InterPro" id="IPR011991">
    <property type="entry name" value="ArsR-like_HTH"/>
</dbReference>
<proteinExistence type="predicted"/>
<dbReference type="Proteomes" id="UP000450000">
    <property type="component" value="Unassembled WGS sequence"/>
</dbReference>